<dbReference type="InterPro" id="IPR006143">
    <property type="entry name" value="RND_pump_MFP"/>
</dbReference>
<evidence type="ECO:0000313" key="5">
    <source>
        <dbReference type="EMBL" id="QEA40838.1"/>
    </source>
</evidence>
<name>A0A5B8T1A4_9GAMM</name>
<proteinExistence type="inferred from homology"/>
<accession>A0A5B8T1A4</accession>
<feature type="coiled-coil region" evidence="2">
    <location>
        <begin position="88"/>
        <end position="155"/>
    </location>
</feature>
<comment type="similarity">
    <text evidence="1">Belongs to the membrane fusion protein (MFP) (TC 8.A.1) family.</text>
</comment>
<evidence type="ECO:0000256" key="3">
    <source>
        <dbReference type="SAM" id="SignalP"/>
    </source>
</evidence>
<dbReference type="GO" id="GO:1990281">
    <property type="term" value="C:efflux pump complex"/>
    <property type="evidence" value="ECO:0007669"/>
    <property type="project" value="TreeGrafter"/>
</dbReference>
<dbReference type="InterPro" id="IPR058647">
    <property type="entry name" value="BSH_CzcB-like"/>
</dbReference>
<sequence length="369" mass="40160">MGFRLIVRPFWWLTLLWCVSVLQAQAQDRPGVALEKVTRSDIISEVSLNGTVNALRTSQLSAAVAGLVDSVQVEAGDRVAAGDLLIGLDEKEATFELESARAESAEAQARLDEARRRFAEARSVGAGRNIAATEVSARESEVAATEATLARLKAEVARRQVLHERHSIRAPYDGVVSSRSADLGEWVTPGDALLTLVDTTNLRLDFRVPQSYYQRIDDNARLLATIVGSDAKPIPLTIESLVPVNDPQARTFLLRATGGEALQVLPGMAVEATLQVSTGEQGLTISRDAINRYPEGRVTVWIAEPVSDSDHEVREKEYEVREKRVEIGAGFGDRVEILSGLDGTEQVVVRGNESLQEGARVTLAQRSAR</sequence>
<dbReference type="SUPFAM" id="SSF111369">
    <property type="entry name" value="HlyD-like secretion proteins"/>
    <property type="match status" value="1"/>
</dbReference>
<evidence type="ECO:0000313" key="6">
    <source>
        <dbReference type="Proteomes" id="UP000321272"/>
    </source>
</evidence>
<dbReference type="Gene3D" id="1.10.287.470">
    <property type="entry name" value="Helix hairpin bin"/>
    <property type="match status" value="1"/>
</dbReference>
<dbReference type="Proteomes" id="UP000321272">
    <property type="component" value="Chromosome"/>
</dbReference>
<evidence type="ECO:0000256" key="2">
    <source>
        <dbReference type="SAM" id="Coils"/>
    </source>
</evidence>
<dbReference type="PANTHER" id="PTHR30469">
    <property type="entry name" value="MULTIDRUG RESISTANCE PROTEIN MDTA"/>
    <property type="match status" value="1"/>
</dbReference>
<protein>
    <submittedName>
        <fullName evidence="5">Efflux RND transporter periplasmic adaptor subunit</fullName>
    </submittedName>
</protein>
<dbReference type="Gene3D" id="2.40.50.100">
    <property type="match status" value="1"/>
</dbReference>
<keyword evidence="6" id="KW-1185">Reference proteome</keyword>
<dbReference type="PANTHER" id="PTHR30469:SF15">
    <property type="entry name" value="HLYD FAMILY OF SECRETION PROTEINS"/>
    <property type="match status" value="1"/>
</dbReference>
<reference evidence="5 6" key="1">
    <citation type="submission" date="2019-06" db="EMBL/GenBank/DDBJ databases">
        <title>Genome analyses of bacteria isolated from kimchi.</title>
        <authorList>
            <person name="Lee S."/>
            <person name="Ahn S."/>
            <person name="Roh S."/>
        </authorList>
    </citation>
    <scope>NUCLEOTIDE SEQUENCE [LARGE SCALE GENOMIC DNA]</scope>
    <source>
        <strain evidence="5 6">CBA4606</strain>
    </source>
</reference>
<dbReference type="EMBL" id="CP042382">
    <property type="protein sequence ID" value="QEA40838.1"/>
    <property type="molecule type" value="Genomic_DNA"/>
</dbReference>
<dbReference type="Pfam" id="PF25973">
    <property type="entry name" value="BSH_CzcB"/>
    <property type="match status" value="1"/>
</dbReference>
<dbReference type="Gene3D" id="2.40.420.20">
    <property type="match status" value="1"/>
</dbReference>
<feature type="chain" id="PRO_5022874923" evidence="3">
    <location>
        <begin position="27"/>
        <end position="369"/>
    </location>
</feature>
<dbReference type="Gene3D" id="2.40.30.170">
    <property type="match status" value="1"/>
</dbReference>
<feature type="domain" description="CzcB-like barrel-sandwich hybrid" evidence="4">
    <location>
        <begin position="56"/>
        <end position="198"/>
    </location>
</feature>
<dbReference type="AlphaFoldDB" id="A0A5B8T1A4"/>
<keyword evidence="3" id="KW-0732">Signal</keyword>
<evidence type="ECO:0000259" key="4">
    <source>
        <dbReference type="Pfam" id="PF25973"/>
    </source>
</evidence>
<evidence type="ECO:0000256" key="1">
    <source>
        <dbReference type="ARBA" id="ARBA00009477"/>
    </source>
</evidence>
<dbReference type="KEGG" id="paur:FGL86_06335"/>
<feature type="signal peptide" evidence="3">
    <location>
        <begin position="1"/>
        <end position="26"/>
    </location>
</feature>
<keyword evidence="2" id="KW-0175">Coiled coil</keyword>
<dbReference type="GO" id="GO:0015562">
    <property type="term" value="F:efflux transmembrane transporter activity"/>
    <property type="evidence" value="ECO:0007669"/>
    <property type="project" value="TreeGrafter"/>
</dbReference>
<dbReference type="NCBIfam" id="TIGR01730">
    <property type="entry name" value="RND_mfp"/>
    <property type="match status" value="1"/>
</dbReference>
<gene>
    <name evidence="5" type="ORF">FGL86_06335</name>
</gene>
<dbReference type="OrthoDB" id="9806939at2"/>
<organism evidence="5 6">
    <name type="scientific">Pistricoccus aurantiacus</name>
    <dbReference type="NCBI Taxonomy" id="1883414"/>
    <lineage>
        <taxon>Bacteria</taxon>
        <taxon>Pseudomonadati</taxon>
        <taxon>Pseudomonadota</taxon>
        <taxon>Gammaproteobacteria</taxon>
        <taxon>Oceanospirillales</taxon>
        <taxon>Halomonadaceae</taxon>
        <taxon>Pistricoccus</taxon>
    </lineage>
</organism>